<evidence type="ECO:0000259" key="14">
    <source>
        <dbReference type="Pfam" id="PF07715"/>
    </source>
</evidence>
<keyword evidence="2 11" id="KW-0813">Transport</keyword>
<keyword evidence="8 12" id="KW-0798">TonB box</keyword>
<keyword evidence="6" id="KW-0408">Iron</keyword>
<dbReference type="Pfam" id="PF07715">
    <property type="entry name" value="Plug"/>
    <property type="match status" value="1"/>
</dbReference>
<evidence type="ECO:0000313" key="15">
    <source>
        <dbReference type="EMBL" id="RCL37681.1"/>
    </source>
</evidence>
<feature type="domain" description="TonB-dependent receptor plug" evidence="14">
    <location>
        <begin position="66"/>
        <end position="180"/>
    </location>
</feature>
<evidence type="ECO:0000256" key="12">
    <source>
        <dbReference type="RuleBase" id="RU003357"/>
    </source>
</evidence>
<keyword evidence="5 11" id="KW-0812">Transmembrane</keyword>
<protein>
    <submittedName>
        <fullName evidence="15">TonB-dependent receptor</fullName>
    </submittedName>
</protein>
<evidence type="ECO:0000256" key="10">
    <source>
        <dbReference type="ARBA" id="ARBA00023237"/>
    </source>
</evidence>
<feature type="domain" description="TonB-dependent receptor-like beta-barrel" evidence="13">
    <location>
        <begin position="353"/>
        <end position="850"/>
    </location>
</feature>
<dbReference type="EMBL" id="QOPC01000019">
    <property type="protein sequence ID" value="RCL37681.1"/>
    <property type="molecule type" value="Genomic_DNA"/>
</dbReference>
<evidence type="ECO:0000256" key="4">
    <source>
        <dbReference type="ARBA" id="ARBA00022496"/>
    </source>
</evidence>
<evidence type="ECO:0000256" key="6">
    <source>
        <dbReference type="ARBA" id="ARBA00023004"/>
    </source>
</evidence>
<dbReference type="AlphaFoldDB" id="A0A368BKB1"/>
<dbReference type="Gene3D" id="2.40.170.20">
    <property type="entry name" value="TonB-dependent receptor, beta-barrel domain"/>
    <property type="match status" value="2"/>
</dbReference>
<dbReference type="GO" id="GO:0006826">
    <property type="term" value="P:iron ion transport"/>
    <property type="evidence" value="ECO:0007669"/>
    <property type="project" value="UniProtKB-KW"/>
</dbReference>
<dbReference type="InterPro" id="IPR039426">
    <property type="entry name" value="TonB-dep_rcpt-like"/>
</dbReference>
<dbReference type="InterPro" id="IPR036942">
    <property type="entry name" value="Beta-barrel_TonB_sf"/>
</dbReference>
<evidence type="ECO:0000256" key="9">
    <source>
        <dbReference type="ARBA" id="ARBA00023136"/>
    </source>
</evidence>
<dbReference type="InterPro" id="IPR012910">
    <property type="entry name" value="Plug_dom"/>
</dbReference>
<evidence type="ECO:0000256" key="11">
    <source>
        <dbReference type="PROSITE-ProRule" id="PRU01360"/>
    </source>
</evidence>
<evidence type="ECO:0000256" key="1">
    <source>
        <dbReference type="ARBA" id="ARBA00004571"/>
    </source>
</evidence>
<reference evidence="15 16" key="1">
    <citation type="journal article" date="2018" name="Microbiome">
        <title>Fine metagenomic profile of the Mediterranean stratified and mixed water columns revealed by assembly and recruitment.</title>
        <authorList>
            <person name="Haro-Moreno J.M."/>
            <person name="Lopez-Perez M."/>
            <person name="De La Torre J.R."/>
            <person name="Picazo A."/>
            <person name="Camacho A."/>
            <person name="Rodriguez-Valera F."/>
        </authorList>
    </citation>
    <scope>NUCLEOTIDE SEQUENCE [LARGE SCALE GENOMIC DNA]</scope>
    <source>
        <strain evidence="15">MED-G84</strain>
    </source>
</reference>
<keyword evidence="9 11" id="KW-0472">Membrane</keyword>
<dbReference type="PANTHER" id="PTHR32552:SF81">
    <property type="entry name" value="TONB-DEPENDENT OUTER MEMBRANE RECEPTOR"/>
    <property type="match status" value="1"/>
</dbReference>
<comment type="subcellular location">
    <subcellularLocation>
        <location evidence="1 11">Cell outer membrane</location>
        <topology evidence="1 11">Multi-pass membrane protein</topology>
    </subcellularLocation>
</comment>
<dbReference type="PANTHER" id="PTHR32552">
    <property type="entry name" value="FERRICHROME IRON RECEPTOR-RELATED"/>
    <property type="match status" value="1"/>
</dbReference>
<dbReference type="Proteomes" id="UP000253032">
    <property type="component" value="Unassembled WGS sequence"/>
</dbReference>
<evidence type="ECO:0000259" key="13">
    <source>
        <dbReference type="Pfam" id="PF00593"/>
    </source>
</evidence>
<evidence type="ECO:0000256" key="5">
    <source>
        <dbReference type="ARBA" id="ARBA00022692"/>
    </source>
</evidence>
<dbReference type="InterPro" id="IPR000531">
    <property type="entry name" value="Beta-barrel_TonB"/>
</dbReference>
<evidence type="ECO:0000313" key="16">
    <source>
        <dbReference type="Proteomes" id="UP000253032"/>
    </source>
</evidence>
<dbReference type="Pfam" id="PF00593">
    <property type="entry name" value="TonB_dep_Rec_b-barrel"/>
    <property type="match status" value="1"/>
</dbReference>
<dbReference type="GO" id="GO:0009279">
    <property type="term" value="C:cell outer membrane"/>
    <property type="evidence" value="ECO:0007669"/>
    <property type="project" value="UniProtKB-SubCell"/>
</dbReference>
<gene>
    <name evidence="15" type="ORF">DBW98_03535</name>
</gene>
<dbReference type="PROSITE" id="PS52016">
    <property type="entry name" value="TONB_DEPENDENT_REC_3"/>
    <property type="match status" value="1"/>
</dbReference>
<keyword evidence="7" id="KW-0406">Ion transport</keyword>
<evidence type="ECO:0000256" key="3">
    <source>
        <dbReference type="ARBA" id="ARBA00022452"/>
    </source>
</evidence>
<comment type="similarity">
    <text evidence="11 12">Belongs to the TonB-dependent receptor family.</text>
</comment>
<evidence type="ECO:0000256" key="2">
    <source>
        <dbReference type="ARBA" id="ARBA00022448"/>
    </source>
</evidence>
<keyword evidence="15" id="KW-0675">Receptor</keyword>
<proteinExistence type="inferred from homology"/>
<keyword evidence="4" id="KW-0410">Iron transport</keyword>
<dbReference type="SUPFAM" id="SSF56935">
    <property type="entry name" value="Porins"/>
    <property type="match status" value="1"/>
</dbReference>
<evidence type="ECO:0000256" key="7">
    <source>
        <dbReference type="ARBA" id="ARBA00023065"/>
    </source>
</evidence>
<organism evidence="15 16">
    <name type="scientific">SAR86 cluster bacterium</name>
    <dbReference type="NCBI Taxonomy" id="2030880"/>
    <lineage>
        <taxon>Bacteria</taxon>
        <taxon>Pseudomonadati</taxon>
        <taxon>Pseudomonadota</taxon>
        <taxon>Gammaproteobacteria</taxon>
        <taxon>SAR86 cluster</taxon>
    </lineage>
</organism>
<name>A0A368BKB1_9GAMM</name>
<keyword evidence="10 11" id="KW-0998">Cell outer membrane</keyword>
<keyword evidence="3 11" id="KW-1134">Transmembrane beta strand</keyword>
<sequence>MLNTIKKMTIKALKSKSFENIGGKIVSAISALAIINASAYSGYISAQSQATIEEVVVTSRKKSESLQEVPLSVATLGEQNLEEKGINVFEDYLLQLPGVTAGGSGPGTSTIYIRGLASTTPNLTTAGVGGLAPNVSFYLDEQPLAQPGRNLDVYAADVSRIEVLSGPQGTLFGASSQAGVVRMITNKPVIGESASSLEVETRYMPEGDLGSKVEYMSNIPLSDTSALRFVAYRDRRGGYIDQVAGSVDVSMSGAWRPAGTMRSNGYPVGAIRDGWRANADLTNVIMPSANALVEEDVNTSTYEGFRASIKAELNDNWDALISVSNQTIESDGVFFTDPKLGDLEIQRYHDDHLEDEFDNVSLTLEGSIGDLEVVYAGAYTDRQSDQRVDYTDYLFVGGYLPYYICDYYVTYTAFAPGNVPTGDCGAPDLYVDSETDTTVQTHELRVNAPLSDTMSLTAGVFMSDLELLEHNMFTYPGSAVSDIGFGLNYALTDISVTGIPLQGKTREHAGAGWHSGRGPYSPPVMFINDIKRTDKQQGIFGELSIDVSDTSELTVGARWYDIEVDLEGSANSSFRTGFIPAGAAHRDQQGFGTNLSVQFNGPGGNSGNPTLDAMDYPDKAETDGVIGKVTYSWNPSEDLMYYLTWSEGFRPGLLNRPAGYPSTDGSYIVPATTESDEVTNYEFGWKSVSNDGQLRFNGSLFRVDISGLQTSIFDPSIANLFFSDNAADAEITGLEGDFVFYPDVDGLMVSGAFSLLDSEITKTLTSSTDVKVGKELAFAPGMQGNVALRKEWGLSSGNMGHWQAQLIFSDKSYSDIIEPNKAQQDSYSYLNLRAGISSDMWLAELYIDNITDERAEISNNYVFDRMRVSVIRPTTLGLRFKRNF</sequence>
<accession>A0A368BKB1</accession>
<comment type="caution">
    <text evidence="15">The sequence shown here is derived from an EMBL/GenBank/DDBJ whole genome shotgun (WGS) entry which is preliminary data.</text>
</comment>
<evidence type="ECO:0000256" key="8">
    <source>
        <dbReference type="ARBA" id="ARBA00023077"/>
    </source>
</evidence>